<dbReference type="EMBL" id="MT063058">
    <property type="protein sequence ID" value="QNA49655.1"/>
    <property type="molecule type" value="Genomic_DNA"/>
</dbReference>
<keyword evidence="1" id="KW-0812">Transmembrane</keyword>
<dbReference type="AlphaFoldDB" id="A0A7G5XUM0"/>
<name>A0A7G5XUM0_9PLAT</name>
<protein>
    <submittedName>
        <fullName evidence="2">Putative ATP synthase subunit 8</fullName>
    </submittedName>
</protein>
<keyword evidence="2" id="KW-0496">Mitochondrion</keyword>
<dbReference type="RefSeq" id="YP_009922620.1">
    <property type="nucleotide sequence ID" value="NC_050392.1"/>
</dbReference>
<evidence type="ECO:0000313" key="2">
    <source>
        <dbReference type="EMBL" id="QNA49655.1"/>
    </source>
</evidence>
<reference evidence="2" key="1">
    <citation type="journal article" date="2020" name="Int. J. Biol. Macromol.">
        <title>The first mitochondrial genomes of endosymbiotic rhabdocoels illustrate evolutionary relaxation of atp8 and genome plasticity in flatworms.</title>
        <authorList>
            <person name="Monnens M."/>
            <person name="Thijs S."/>
            <person name="Briscoe A.G."/>
            <person name="Clark M."/>
            <person name="Frost E.J."/>
            <person name="Littlewood D.T.J."/>
            <person name="Sewell M."/>
            <person name="Smeets K."/>
            <person name="Artois T."/>
            <person name="Vanhove M.P.M."/>
        </authorList>
    </citation>
    <scope>NUCLEOTIDE SEQUENCE</scope>
    <source>
        <strain evidence="2">DH_10</strain>
    </source>
</reference>
<keyword evidence="1" id="KW-0472">Membrane</keyword>
<evidence type="ECO:0000256" key="1">
    <source>
        <dbReference type="SAM" id="Phobius"/>
    </source>
</evidence>
<organism evidence="2">
    <name type="scientific">Syndesmis echinorum</name>
    <dbReference type="NCBI Taxonomy" id="2019369"/>
    <lineage>
        <taxon>Eukaryota</taxon>
        <taxon>Metazoa</taxon>
        <taxon>Spiralia</taxon>
        <taxon>Lophotrochozoa</taxon>
        <taxon>Platyhelminthes</taxon>
        <taxon>Rhabditophora</taxon>
        <taxon>Rhabdocoela</taxon>
        <taxon>Dalyellioida</taxon>
        <taxon>Umagillidae</taxon>
        <taxon>Syndesmis</taxon>
    </lineage>
</organism>
<proteinExistence type="predicted"/>
<gene>
    <name evidence="2" type="primary">atp8</name>
</gene>
<sequence>MPQLGNLPVVFIFVLVGLVFSVLMIEVYGSPWFGGESELSGGLSGSGVEHPWNI</sequence>
<dbReference type="GeneID" id="58912258"/>
<keyword evidence="1" id="KW-1133">Transmembrane helix</keyword>
<geneLocation type="mitochondrion" evidence="2"/>
<accession>A0A7G5XUM0</accession>
<feature type="transmembrane region" description="Helical" evidence="1">
    <location>
        <begin position="7"/>
        <end position="29"/>
    </location>
</feature>